<dbReference type="GO" id="GO:0008017">
    <property type="term" value="F:microtubule binding"/>
    <property type="evidence" value="ECO:0007669"/>
    <property type="project" value="InterPro"/>
</dbReference>
<dbReference type="InterPro" id="IPR019821">
    <property type="entry name" value="Kinesin_motor_CS"/>
</dbReference>
<comment type="subcellular location">
    <subcellularLocation>
        <location evidence="1">Cytoplasm</location>
        <location evidence="1">Cytoskeleton</location>
    </subcellularLocation>
</comment>
<evidence type="ECO:0000256" key="2">
    <source>
        <dbReference type="ARBA" id="ARBA00022741"/>
    </source>
</evidence>
<dbReference type="GO" id="GO:0003777">
    <property type="term" value="F:microtubule motor activity"/>
    <property type="evidence" value="ECO:0007669"/>
    <property type="project" value="InterPro"/>
</dbReference>
<dbReference type="GO" id="GO:0005524">
    <property type="term" value="F:ATP binding"/>
    <property type="evidence" value="ECO:0007669"/>
    <property type="project" value="UniProtKB-UniRule"/>
</dbReference>
<keyword evidence="6" id="KW-0493">Microtubule</keyword>
<dbReference type="PROSITE" id="PS50067">
    <property type="entry name" value="KINESIN_MOTOR_2"/>
    <property type="match status" value="1"/>
</dbReference>
<dbReference type="GO" id="GO:0007018">
    <property type="term" value="P:microtubule-based movement"/>
    <property type="evidence" value="ECO:0007669"/>
    <property type="project" value="InterPro"/>
</dbReference>
<keyword evidence="4" id="KW-0206">Cytoskeleton</keyword>
<feature type="compositionally biased region" description="Polar residues" evidence="8">
    <location>
        <begin position="866"/>
        <end position="877"/>
    </location>
</feature>
<dbReference type="FunFam" id="2.60.40.4330:FF:000002">
    <property type="entry name" value="Kinesin-like protein"/>
    <property type="match status" value="1"/>
</dbReference>
<keyword evidence="11" id="KW-1185">Reference proteome</keyword>
<feature type="coiled-coil region" evidence="7">
    <location>
        <begin position="626"/>
        <end position="660"/>
    </location>
</feature>
<dbReference type="GO" id="GO:0005874">
    <property type="term" value="C:microtubule"/>
    <property type="evidence" value="ECO:0007669"/>
    <property type="project" value="UniProtKB-KW"/>
</dbReference>
<accession>A0AAD7Y9C4</accession>
<feature type="region of interest" description="Disordered" evidence="8">
    <location>
        <begin position="837"/>
        <end position="885"/>
    </location>
</feature>
<keyword evidence="5 6" id="KW-0505">Motor protein</keyword>
<dbReference type="InterPro" id="IPR027417">
    <property type="entry name" value="P-loop_NTPase"/>
</dbReference>
<evidence type="ECO:0000256" key="1">
    <source>
        <dbReference type="ARBA" id="ARBA00004245"/>
    </source>
</evidence>
<feature type="compositionally biased region" description="Polar residues" evidence="8">
    <location>
        <begin position="703"/>
        <end position="712"/>
    </location>
</feature>
<dbReference type="CDD" id="cd01368">
    <property type="entry name" value="KISc_KIF23_like"/>
    <property type="match status" value="1"/>
</dbReference>
<keyword evidence="7" id="KW-0175">Coiled coil</keyword>
<evidence type="ECO:0000256" key="3">
    <source>
        <dbReference type="ARBA" id="ARBA00022840"/>
    </source>
</evidence>
<feature type="region of interest" description="Disordered" evidence="8">
    <location>
        <begin position="664"/>
        <end position="746"/>
    </location>
</feature>
<feature type="coiled-coil region" evidence="7">
    <location>
        <begin position="548"/>
        <end position="575"/>
    </location>
</feature>
<dbReference type="Proteomes" id="UP001231518">
    <property type="component" value="Chromosome 28"/>
</dbReference>
<proteinExistence type="inferred from homology"/>
<name>A0AAD7Y9C4_MYTSE</name>
<keyword evidence="3 5" id="KW-0067">ATP-binding</keyword>
<dbReference type="PRINTS" id="PR00380">
    <property type="entry name" value="KINESINHEAVY"/>
</dbReference>
<dbReference type="Pfam" id="PF00225">
    <property type="entry name" value="Kinesin"/>
    <property type="match status" value="1"/>
</dbReference>
<evidence type="ECO:0000313" key="11">
    <source>
        <dbReference type="Proteomes" id="UP001231518"/>
    </source>
</evidence>
<gene>
    <name evidence="10" type="ORF">PYW07_011398</name>
</gene>
<dbReference type="GO" id="GO:0051256">
    <property type="term" value="P:mitotic spindle midzone assembly"/>
    <property type="evidence" value="ECO:0007669"/>
    <property type="project" value="TreeGrafter"/>
</dbReference>
<comment type="caution">
    <text evidence="10">The sequence shown here is derived from an EMBL/GenBank/DDBJ whole genome shotgun (WGS) entry which is preliminary data.</text>
</comment>
<dbReference type="InterPro" id="IPR027640">
    <property type="entry name" value="Kinesin-like_fam"/>
</dbReference>
<dbReference type="InterPro" id="IPR038105">
    <property type="entry name" value="Kif23_Arf-bd_sf"/>
</dbReference>
<evidence type="ECO:0000259" key="9">
    <source>
        <dbReference type="PROSITE" id="PS50067"/>
    </source>
</evidence>
<feature type="domain" description="Kinesin motor" evidence="9">
    <location>
        <begin position="29"/>
        <end position="432"/>
    </location>
</feature>
<organism evidence="10 11">
    <name type="scientific">Mythimna separata</name>
    <name type="common">Oriental armyworm</name>
    <name type="synonym">Pseudaletia separata</name>
    <dbReference type="NCBI Taxonomy" id="271217"/>
    <lineage>
        <taxon>Eukaryota</taxon>
        <taxon>Metazoa</taxon>
        <taxon>Ecdysozoa</taxon>
        <taxon>Arthropoda</taxon>
        <taxon>Hexapoda</taxon>
        <taxon>Insecta</taxon>
        <taxon>Pterygota</taxon>
        <taxon>Neoptera</taxon>
        <taxon>Endopterygota</taxon>
        <taxon>Lepidoptera</taxon>
        <taxon>Glossata</taxon>
        <taxon>Ditrysia</taxon>
        <taxon>Noctuoidea</taxon>
        <taxon>Noctuidae</taxon>
        <taxon>Noctuinae</taxon>
        <taxon>Hadenini</taxon>
        <taxon>Mythimna</taxon>
    </lineage>
</organism>
<dbReference type="GO" id="GO:0005634">
    <property type="term" value="C:nucleus"/>
    <property type="evidence" value="ECO:0007669"/>
    <property type="project" value="TreeGrafter"/>
</dbReference>
<dbReference type="GO" id="GO:0005871">
    <property type="term" value="C:kinesin complex"/>
    <property type="evidence" value="ECO:0007669"/>
    <property type="project" value="TreeGrafter"/>
</dbReference>
<dbReference type="PANTHER" id="PTHR24115">
    <property type="entry name" value="KINESIN-RELATED"/>
    <property type="match status" value="1"/>
</dbReference>
<dbReference type="AlphaFoldDB" id="A0AAD7Y9C4"/>
<feature type="binding site" evidence="5">
    <location>
        <begin position="116"/>
        <end position="123"/>
    </location>
    <ligand>
        <name>ATP</name>
        <dbReference type="ChEBI" id="CHEBI:30616"/>
    </ligand>
</feature>
<dbReference type="SMART" id="SM00129">
    <property type="entry name" value="KISc"/>
    <property type="match status" value="1"/>
</dbReference>
<feature type="region of interest" description="Disordered" evidence="8">
    <location>
        <begin position="1"/>
        <end position="26"/>
    </location>
</feature>
<dbReference type="PROSITE" id="PS00411">
    <property type="entry name" value="KINESIN_MOTOR_1"/>
    <property type="match status" value="1"/>
</dbReference>
<dbReference type="InterPro" id="IPR036961">
    <property type="entry name" value="Kinesin_motor_dom_sf"/>
</dbReference>
<dbReference type="EMBL" id="JARGEI010000027">
    <property type="protein sequence ID" value="KAJ8707721.1"/>
    <property type="molecule type" value="Genomic_DNA"/>
</dbReference>
<reference evidence="10" key="1">
    <citation type="submission" date="2023-03" db="EMBL/GenBank/DDBJ databases">
        <title>Chromosome-level genomes of two armyworms, Mythimna separata and Mythimna loreyi, provide insights into the biosynthesis and reception of sex pheromones.</title>
        <authorList>
            <person name="Zhao H."/>
        </authorList>
    </citation>
    <scope>NUCLEOTIDE SEQUENCE</scope>
    <source>
        <strain evidence="10">BeijingLab</strain>
        <tissue evidence="10">Pupa</tissue>
    </source>
</reference>
<comment type="similarity">
    <text evidence="5 6">Belongs to the TRAFAC class myosin-kinesin ATPase superfamily. Kinesin family.</text>
</comment>
<dbReference type="PANTHER" id="PTHR24115:SF600">
    <property type="entry name" value="KINESIN-LIKE PROTEIN KIF23"/>
    <property type="match status" value="1"/>
</dbReference>
<dbReference type="Gene3D" id="2.60.40.4330">
    <property type="entry name" value="Kinesin-like protein Kif23, Arf6-interacting domain"/>
    <property type="match status" value="1"/>
</dbReference>
<dbReference type="InterPro" id="IPR032384">
    <property type="entry name" value="Kif23_Arf-bd"/>
</dbReference>
<evidence type="ECO:0000313" key="10">
    <source>
        <dbReference type="EMBL" id="KAJ8707721.1"/>
    </source>
</evidence>
<dbReference type="Gene3D" id="3.40.850.10">
    <property type="entry name" value="Kinesin motor domain"/>
    <property type="match status" value="1"/>
</dbReference>
<sequence length="885" mass="100353">MKSAKSKQRLNDIRTPARSKQNLNGERDPVQVYCRLRPMQRDSDSPCMKIISPTMVLLTPPSTAISYRNENAKTMKYTFKEVFPPETNQQEVFDKVALPIVEGLIKGKNGLLFTYGVTGSGKTFTMTGEPQNCGILPRCLNIIFKTINDFQAHKYIFKPDKMNMFDIQTEAEAMLERQQELHKFKCGKKNNSNPDLAMSSSDVTKIEGINEDNQYAVFVTYVEIYNNSVFDLLEDGPPISRNLPVKIIREDAAHNMYVHGVTEVEIKSAEEAFEAFYLGLKRKRMAHTSLNAESSRSHSVFTIRLVQAPVDEMGEAVIQNKKFLNISQLSLVDLAGSERTNRTKNTGQRLREAGNINKSLMTLRTCLEALRENQISGANNMVPYRESKITHLFKNFFEGEGQVRMVVCANPRAEDYDETLQVMRFAEMAAEVEVAKPQVIDIAANMGLTSGRRKANRLFTTARDNLVRPEAKELEMDLGLVYSLGPDFPSLELNSSQANHIIKELMAHLEMRISRRETLKRSKAIKDERLRSALLDLEKDSLEIRSENASLRGQLAASERRVRALEERLTATENASLTHQRKLNELTEYTSSLKRELQEKEMLLSQNKFDKEKQKKILERKYNHKIAAEHEKAKEINYEKERLKNAIEEKENRLRIIAEALNRGDNDDMNKMTGEMGAQTSNRDRDFTPGSTPRALPAHLLTPFSSVPQTNHNQRDTLRDTQRDTPSSSRRGIAIANPRHRRSISADGRNWVEHAPNKIVPMGTVMKPNIVNSKVINKLTSVKDIANSRTSKYCLISQEQDTDGELETKLYKGDVVPTCGGGAQVIFNDVEMLKQFSPTRESSHSHSNRQSGTNCARHSGKRRDTNNSPPQTPSNTSKKQRVDDD</sequence>
<dbReference type="GO" id="GO:0016887">
    <property type="term" value="F:ATP hydrolysis activity"/>
    <property type="evidence" value="ECO:0007669"/>
    <property type="project" value="TreeGrafter"/>
</dbReference>
<evidence type="ECO:0000256" key="8">
    <source>
        <dbReference type="SAM" id="MobiDB-lite"/>
    </source>
</evidence>
<protein>
    <recommendedName>
        <fullName evidence="6">Kinesin-like protein</fullName>
    </recommendedName>
</protein>
<evidence type="ECO:0000256" key="6">
    <source>
        <dbReference type="RuleBase" id="RU000394"/>
    </source>
</evidence>
<evidence type="ECO:0000256" key="5">
    <source>
        <dbReference type="PROSITE-ProRule" id="PRU00283"/>
    </source>
</evidence>
<keyword evidence="4" id="KW-0963">Cytoplasm</keyword>
<evidence type="ECO:0000256" key="4">
    <source>
        <dbReference type="ARBA" id="ARBA00023212"/>
    </source>
</evidence>
<dbReference type="SUPFAM" id="SSF52540">
    <property type="entry name" value="P-loop containing nucleoside triphosphate hydrolases"/>
    <property type="match status" value="1"/>
</dbReference>
<evidence type="ECO:0000256" key="7">
    <source>
        <dbReference type="SAM" id="Coils"/>
    </source>
</evidence>
<keyword evidence="2 5" id="KW-0547">Nucleotide-binding</keyword>
<dbReference type="Pfam" id="PF16540">
    <property type="entry name" value="MKLP1_Arf_bdg"/>
    <property type="match status" value="1"/>
</dbReference>
<feature type="compositionally biased region" description="Basic and acidic residues" evidence="8">
    <location>
        <begin position="713"/>
        <end position="723"/>
    </location>
</feature>
<dbReference type="InterPro" id="IPR001752">
    <property type="entry name" value="Kinesin_motor_dom"/>
</dbReference>